<comment type="caution">
    <text evidence="11">The sequence shown here is derived from an EMBL/GenBank/DDBJ whole genome shotgun (WGS) entry which is preliminary data.</text>
</comment>
<evidence type="ECO:0000256" key="7">
    <source>
        <dbReference type="ARBA" id="ARBA00023288"/>
    </source>
</evidence>
<comment type="subcellular location">
    <subcellularLocation>
        <location evidence="1">Membrane</location>
        <topology evidence="1">Lipid-anchor</topology>
    </subcellularLocation>
</comment>
<keyword evidence="5" id="KW-0472">Membrane</keyword>
<dbReference type="Pfam" id="PF25198">
    <property type="entry name" value="Spore_GerAC_N"/>
    <property type="match status" value="1"/>
</dbReference>
<proteinExistence type="inferred from homology"/>
<name>A0A366K2C8_CYTFI</name>
<dbReference type="InterPro" id="IPR057336">
    <property type="entry name" value="GerAC_N"/>
</dbReference>
<dbReference type="Pfam" id="PF05504">
    <property type="entry name" value="Spore_GerAC"/>
    <property type="match status" value="1"/>
</dbReference>
<dbReference type="EMBL" id="QNSF01000002">
    <property type="protein sequence ID" value="RBP95830.1"/>
    <property type="molecule type" value="Genomic_DNA"/>
</dbReference>
<dbReference type="Proteomes" id="UP000252731">
    <property type="component" value="Unassembled WGS sequence"/>
</dbReference>
<organism evidence="11 12">
    <name type="scientific">Cytobacillus firmus</name>
    <name type="common">Bacillus firmus</name>
    <dbReference type="NCBI Taxonomy" id="1399"/>
    <lineage>
        <taxon>Bacteria</taxon>
        <taxon>Bacillati</taxon>
        <taxon>Bacillota</taxon>
        <taxon>Bacilli</taxon>
        <taxon>Bacillales</taxon>
        <taxon>Bacillaceae</taxon>
        <taxon>Cytobacillus</taxon>
    </lineage>
</organism>
<protein>
    <submittedName>
        <fullName evidence="11">Spore germination protein</fullName>
    </submittedName>
</protein>
<dbReference type="NCBIfam" id="TIGR02887">
    <property type="entry name" value="spore_ger_x_C"/>
    <property type="match status" value="1"/>
</dbReference>
<evidence type="ECO:0000256" key="3">
    <source>
        <dbReference type="ARBA" id="ARBA00022544"/>
    </source>
</evidence>
<dbReference type="RefSeq" id="WP_166672448.1">
    <property type="nucleotide sequence ID" value="NZ_QNSF01000002.1"/>
</dbReference>
<evidence type="ECO:0000313" key="12">
    <source>
        <dbReference type="Proteomes" id="UP000252731"/>
    </source>
</evidence>
<dbReference type="GO" id="GO:0009847">
    <property type="term" value="P:spore germination"/>
    <property type="evidence" value="ECO:0007669"/>
    <property type="project" value="InterPro"/>
</dbReference>
<dbReference type="InterPro" id="IPR046953">
    <property type="entry name" value="Spore_GerAC-like_C"/>
</dbReference>
<evidence type="ECO:0000256" key="5">
    <source>
        <dbReference type="ARBA" id="ARBA00023136"/>
    </source>
</evidence>
<gene>
    <name evidence="11" type="ORF">DFO70_102155</name>
</gene>
<dbReference type="GO" id="GO:0016020">
    <property type="term" value="C:membrane"/>
    <property type="evidence" value="ECO:0007669"/>
    <property type="project" value="UniProtKB-SubCell"/>
</dbReference>
<comment type="similarity">
    <text evidence="2">Belongs to the GerABKC lipoprotein family.</text>
</comment>
<dbReference type="InterPro" id="IPR038501">
    <property type="entry name" value="Spore_GerAC_C_sf"/>
</dbReference>
<keyword evidence="4" id="KW-0732">Signal</keyword>
<dbReference type="PROSITE" id="PS51257">
    <property type="entry name" value="PROKAR_LIPOPROTEIN"/>
    <property type="match status" value="1"/>
</dbReference>
<keyword evidence="12" id="KW-1185">Reference proteome</keyword>
<accession>A0A366K2C8</accession>
<evidence type="ECO:0000313" key="11">
    <source>
        <dbReference type="EMBL" id="RBP95830.1"/>
    </source>
</evidence>
<sequence>MVERGAISVILIFLLTGCALLPTTIVNEIGLIQGVGYDLADEGGIIETLVYPIIKKEQSTTTEVKSAFGQSSKEIRTKINNESQIRLVSGQLRLALYGKTLAEKGINDFVDTLNRDPSIGSIVQMAIVDGESKELLNLNKYKDENISIYIQEMLDQNMEFGQLPKTNLQTFLFQLFQIGQDPYLPIIKNVNGSIRISGMAFFNYDQYMTSIPTEDIYMFKTLLEKNKSNGLQAFMLENGDKVVLETLYSNPEYKVKIVQGKPEFTINLKMKTKLQEFASSKKKRQSFNKKKYQKEVEQQLEEEAVKIITQLKEQQVDPLGLGAKYKEHYRSFDKKEWETYYPDVKVSIKANVEIEQTGTID</sequence>
<feature type="domain" description="Spore germination protein N-terminal" evidence="10">
    <location>
        <begin position="25"/>
        <end position="188"/>
    </location>
</feature>
<feature type="coiled-coil region" evidence="8">
    <location>
        <begin position="282"/>
        <end position="317"/>
    </location>
</feature>
<dbReference type="AlphaFoldDB" id="A0A366K2C8"/>
<dbReference type="InterPro" id="IPR008844">
    <property type="entry name" value="Spore_GerAC-like"/>
</dbReference>
<dbReference type="PANTHER" id="PTHR35789">
    <property type="entry name" value="SPORE GERMINATION PROTEIN B3"/>
    <property type="match status" value="1"/>
</dbReference>
<keyword evidence="7" id="KW-0449">Lipoprotein</keyword>
<evidence type="ECO:0000256" key="2">
    <source>
        <dbReference type="ARBA" id="ARBA00007886"/>
    </source>
</evidence>
<dbReference type="PANTHER" id="PTHR35789:SF1">
    <property type="entry name" value="SPORE GERMINATION PROTEIN B3"/>
    <property type="match status" value="1"/>
</dbReference>
<evidence type="ECO:0000256" key="8">
    <source>
        <dbReference type="SAM" id="Coils"/>
    </source>
</evidence>
<keyword evidence="6" id="KW-0564">Palmitate</keyword>
<evidence type="ECO:0000256" key="6">
    <source>
        <dbReference type="ARBA" id="ARBA00023139"/>
    </source>
</evidence>
<evidence type="ECO:0000256" key="1">
    <source>
        <dbReference type="ARBA" id="ARBA00004635"/>
    </source>
</evidence>
<evidence type="ECO:0000259" key="10">
    <source>
        <dbReference type="Pfam" id="PF25198"/>
    </source>
</evidence>
<evidence type="ECO:0000256" key="4">
    <source>
        <dbReference type="ARBA" id="ARBA00022729"/>
    </source>
</evidence>
<reference evidence="11 12" key="1">
    <citation type="submission" date="2018-06" db="EMBL/GenBank/DDBJ databases">
        <title>Freshwater and sediment microbial communities from various areas in North America, analyzing microbe dynamics in response to fracking.</title>
        <authorList>
            <person name="Lamendella R."/>
        </authorList>
    </citation>
    <scope>NUCLEOTIDE SEQUENCE [LARGE SCALE GENOMIC DNA]</scope>
    <source>
        <strain evidence="11 12">14_TX</strain>
    </source>
</reference>
<keyword evidence="3" id="KW-0309">Germination</keyword>
<keyword evidence="8" id="KW-0175">Coiled coil</keyword>
<dbReference type="Gene3D" id="3.30.300.210">
    <property type="entry name" value="Nutrient germinant receptor protein C, domain 3"/>
    <property type="match status" value="1"/>
</dbReference>
<evidence type="ECO:0000259" key="9">
    <source>
        <dbReference type="Pfam" id="PF05504"/>
    </source>
</evidence>
<feature type="domain" description="Spore germination GerAC-like C-terminal" evidence="9">
    <location>
        <begin position="197"/>
        <end position="358"/>
    </location>
</feature>